<feature type="chain" id="PRO_5046181800" description="SLH domain-containing protein" evidence="1">
    <location>
        <begin position="31"/>
        <end position="222"/>
    </location>
</feature>
<name>A0ABQ1ZZ42_9BACL</name>
<protein>
    <recommendedName>
        <fullName evidence="2">SLH domain-containing protein</fullName>
    </recommendedName>
</protein>
<dbReference type="InterPro" id="IPR001119">
    <property type="entry name" value="SLH_dom"/>
</dbReference>
<accession>A0ABQ1ZZ42</accession>
<feature type="signal peptide" evidence="1">
    <location>
        <begin position="1"/>
        <end position="30"/>
    </location>
</feature>
<feature type="domain" description="SLH" evidence="2">
    <location>
        <begin position="160"/>
        <end position="222"/>
    </location>
</feature>
<dbReference type="Proteomes" id="UP000605427">
    <property type="component" value="Unassembled WGS sequence"/>
</dbReference>
<reference evidence="4" key="1">
    <citation type="journal article" date="2019" name="Int. J. Syst. Evol. Microbiol.">
        <title>The Global Catalogue of Microorganisms (GCM) 10K type strain sequencing project: providing services to taxonomists for standard genome sequencing and annotation.</title>
        <authorList>
            <consortium name="The Broad Institute Genomics Platform"/>
            <consortium name="The Broad Institute Genome Sequencing Center for Infectious Disease"/>
            <person name="Wu L."/>
            <person name="Ma J."/>
        </authorList>
    </citation>
    <scope>NUCLEOTIDE SEQUENCE [LARGE SCALE GENOMIC DNA]</scope>
    <source>
        <strain evidence="4">CCM 8702</strain>
    </source>
</reference>
<evidence type="ECO:0000313" key="3">
    <source>
        <dbReference type="EMBL" id="GGH80897.1"/>
    </source>
</evidence>
<dbReference type="EMBL" id="BMDD01000003">
    <property type="protein sequence ID" value="GGH80897.1"/>
    <property type="molecule type" value="Genomic_DNA"/>
</dbReference>
<evidence type="ECO:0000313" key="4">
    <source>
        <dbReference type="Proteomes" id="UP000605427"/>
    </source>
</evidence>
<keyword evidence="4" id="KW-1185">Reference proteome</keyword>
<dbReference type="RefSeq" id="WP_172244880.1">
    <property type="nucleotide sequence ID" value="NZ_BMDD01000003.1"/>
</dbReference>
<dbReference type="PROSITE" id="PS51272">
    <property type="entry name" value="SLH"/>
    <property type="match status" value="2"/>
</dbReference>
<evidence type="ECO:0000259" key="2">
    <source>
        <dbReference type="PROSITE" id="PS51272"/>
    </source>
</evidence>
<comment type="caution">
    <text evidence="3">The sequence shown here is derived from an EMBL/GenBank/DDBJ whole genome shotgun (WGS) entry which is preliminary data.</text>
</comment>
<feature type="domain" description="SLH" evidence="2">
    <location>
        <begin position="29"/>
        <end position="92"/>
    </location>
</feature>
<gene>
    <name evidence="3" type="ORF">GCM10007362_29910</name>
</gene>
<organism evidence="3 4">
    <name type="scientific">Saccharibacillus endophyticus</name>
    <dbReference type="NCBI Taxonomy" id="2060666"/>
    <lineage>
        <taxon>Bacteria</taxon>
        <taxon>Bacillati</taxon>
        <taxon>Bacillota</taxon>
        <taxon>Bacilli</taxon>
        <taxon>Bacillales</taxon>
        <taxon>Paenibacillaceae</taxon>
        <taxon>Saccharibacillus</taxon>
    </lineage>
</organism>
<dbReference type="Pfam" id="PF00395">
    <property type="entry name" value="SLH"/>
    <property type="match status" value="2"/>
</dbReference>
<evidence type="ECO:0000256" key="1">
    <source>
        <dbReference type="SAM" id="SignalP"/>
    </source>
</evidence>
<keyword evidence="1" id="KW-0732">Signal</keyword>
<sequence length="222" mass="23302">MRKNFGKTFVAIPAAAAILLSGLAGGSAYAASAFGDLQGVPQAAQITALQEAGIVKGAKDGKFNPQGTFTNAQAIQLAVDTFGLNIDDLNFFKKPEASDSFPKASDDAWYSEALVIAAYSDLNLPRDLDPNAPATRASFASLLINAGQKSGALPMFRLIPVEITDEASIPDGSSGSMQEALAFGILELDAKGNIHPNEPLTRAQAADMLYKIAVKGHIFETE</sequence>
<proteinExistence type="predicted"/>